<evidence type="ECO:0000256" key="3">
    <source>
        <dbReference type="ARBA" id="ARBA00007588"/>
    </source>
</evidence>
<organism evidence="8 9">
    <name type="scientific">Paramixta manurensis</name>
    <dbReference type="NCBI Taxonomy" id="2740817"/>
    <lineage>
        <taxon>Bacteria</taxon>
        <taxon>Pseudomonadati</taxon>
        <taxon>Pseudomonadota</taxon>
        <taxon>Gammaproteobacteria</taxon>
        <taxon>Enterobacterales</taxon>
        <taxon>Erwiniaceae</taxon>
        <taxon>Paramixta</taxon>
    </lineage>
</organism>
<evidence type="ECO:0000256" key="2">
    <source>
        <dbReference type="ARBA" id="ARBA00004924"/>
    </source>
</evidence>
<dbReference type="GO" id="GO:0016491">
    <property type="term" value="F:oxidoreductase activity"/>
    <property type="evidence" value="ECO:0007669"/>
    <property type="project" value="UniProtKB-KW"/>
</dbReference>
<comment type="cofactor">
    <cofactor evidence="1">
        <name>FAD</name>
        <dbReference type="ChEBI" id="CHEBI:57692"/>
    </cofactor>
</comment>
<accession>A0A6M8UEX2</accession>
<dbReference type="PANTHER" id="PTHR42802:SF1">
    <property type="entry name" value="L-ORNITHINE N(5)-MONOOXYGENASE"/>
    <property type="match status" value="1"/>
</dbReference>
<comment type="similarity">
    <text evidence="3">Belongs to the lysine N(6)-hydroxylase/L-ornithine N(5)-oxygenase family.</text>
</comment>
<dbReference type="Proteomes" id="UP000505325">
    <property type="component" value="Chromosome"/>
</dbReference>
<dbReference type="SUPFAM" id="SSF51905">
    <property type="entry name" value="FAD/NAD(P)-binding domain"/>
    <property type="match status" value="1"/>
</dbReference>
<evidence type="ECO:0000313" key="9">
    <source>
        <dbReference type="Proteomes" id="UP000505325"/>
    </source>
</evidence>
<keyword evidence="6" id="KW-0521">NADP</keyword>
<evidence type="ECO:0000256" key="5">
    <source>
        <dbReference type="ARBA" id="ARBA00022827"/>
    </source>
</evidence>
<evidence type="ECO:0000256" key="6">
    <source>
        <dbReference type="ARBA" id="ARBA00022857"/>
    </source>
</evidence>
<dbReference type="RefSeq" id="WP_173634421.1">
    <property type="nucleotide sequence ID" value="NZ_CP054212.1"/>
</dbReference>
<comment type="pathway">
    <text evidence="2">Siderophore biosynthesis.</text>
</comment>
<evidence type="ECO:0000256" key="4">
    <source>
        <dbReference type="ARBA" id="ARBA00022630"/>
    </source>
</evidence>
<dbReference type="InterPro" id="IPR036188">
    <property type="entry name" value="FAD/NAD-bd_sf"/>
</dbReference>
<keyword evidence="4" id="KW-0285">Flavoprotein</keyword>
<name>A0A6M8UEX2_9GAMM</name>
<dbReference type="AlphaFoldDB" id="A0A6M8UEX2"/>
<evidence type="ECO:0000256" key="1">
    <source>
        <dbReference type="ARBA" id="ARBA00001974"/>
    </source>
</evidence>
<reference evidence="8 9" key="1">
    <citation type="submission" date="2020-06" db="EMBL/GenBank/DDBJ databases">
        <title>Genome sequence of Paramixta manurensis strain PD-1.</title>
        <authorList>
            <person name="Lee C.W."/>
            <person name="Kim J."/>
        </authorList>
    </citation>
    <scope>NUCLEOTIDE SEQUENCE [LARGE SCALE GENOMIC DNA]</scope>
    <source>
        <strain evidence="8 9">PD-1</strain>
    </source>
</reference>
<sequence length="433" mass="50305">MSETIYDFIGIGIGPFNLGLACLTDPIEEINGVFLDQNPGFDWHTGMMLESAHLQTPFMADLVTLADPTNRFSLLNYMKQKGKIYSFYIREDFFLMRKEYNQYCQWACAQLDTLHWNTRVEDVSYDSDRQCYRVRSCSTRSGESRYWLARKLVLGTGPVAWLPACSRALRDQVTHSSEYLAHKAELQQKNSITVLGSGQSAAEIYYDLLNDIDRFGYQLNWVTRAPRFYPLEYTKLTLEMTSPEWIDYFHALPPAKRDALNARHKNLYKGINSSLINDIYDLMYVKQLDGALKVRLFTHCELTDLRRLPTGQLELSLHQQEQDQAFTRRTEGLVMATGYHYRPPLFIEGIANRLRWDDQGRYAVQRNYSIDHHNQIFVQNAELHTHGFVTPDLGMACYRNSVLIREIAGREIYPVERQIAFQTFPAESEEIHV</sequence>
<protein>
    <submittedName>
        <fullName evidence="8">Lysine N6-hydroxylase</fullName>
    </submittedName>
</protein>
<dbReference type="Gene3D" id="3.50.50.60">
    <property type="entry name" value="FAD/NAD(P)-binding domain"/>
    <property type="match status" value="1"/>
</dbReference>
<proteinExistence type="inferred from homology"/>
<keyword evidence="5" id="KW-0274">FAD</keyword>
<keyword evidence="9" id="KW-1185">Reference proteome</keyword>
<dbReference type="Pfam" id="PF13434">
    <property type="entry name" value="Lys_Orn_oxgnase"/>
    <property type="match status" value="1"/>
</dbReference>
<dbReference type="PANTHER" id="PTHR42802">
    <property type="entry name" value="MONOOXYGENASE"/>
    <property type="match status" value="1"/>
</dbReference>
<evidence type="ECO:0000313" key="8">
    <source>
        <dbReference type="EMBL" id="QKJ87481.1"/>
    </source>
</evidence>
<dbReference type="KEGG" id="pmak:PMPD1_2539"/>
<keyword evidence="7" id="KW-0560">Oxidoreductase</keyword>
<gene>
    <name evidence="8" type="ORF">PMPD1_2539</name>
</gene>
<evidence type="ECO:0000256" key="7">
    <source>
        <dbReference type="ARBA" id="ARBA00023002"/>
    </source>
</evidence>
<dbReference type="EMBL" id="CP054212">
    <property type="protein sequence ID" value="QKJ87481.1"/>
    <property type="molecule type" value="Genomic_DNA"/>
</dbReference>
<dbReference type="InterPro" id="IPR025700">
    <property type="entry name" value="Lys/Orn_oxygenase"/>
</dbReference>